<name>A0A078A0Z1_STYLE</name>
<sequence>MYAHGQQNHSNNHPQTHLVQTQPTGGQSLITQVNKNQQPAQDLSNEQKAALQGYQKFGKEPLPPHLAACGAQKAWAIGKKTLVLDLDETLVHSSFKAPQKPDIILPVEIEGNICNVFVLIRPGTEFFLQRLSKVYEIVIYTASLSKYADPLIDILDSKPQKIIDYRLFREHCTFFQGVFIKDMSLPGRPLTDSIIIDNSPTSYAFHQENAIPILSWYDDPKDRCLFELIPLLESLAEVDDVRKYIPKFVTTDHKVDFQRASYVLSNATPKDMNKNREVKLGQQEISDFENAQEDESVVEEIRSNNRKLQSRSKVPKTPIKQSNHNLMLDSSGKKQLQNSNTNPHIDQEEMGNVGQLVREDSGSVINNDDERDVSQNRKESGKLPAPQVLTNQWTSEENERKNNTASTSNPNTSQTQNRTRKHRRDSSTPVIKSSTTNENNQLTEGTDVPNQSFKELQPNQQQQSFHQYNNSQSQRPITRDNKRLASMNEEGTAGNNLNSQNIKNVLNQSYSSKSRKINNQYFSRQSQLHQLLQTDQQQFKKSYNQPPMYNSAMTDASLKIVNPSKTPNQKQGSSQLQRENLSLSIQRQQANQIINVQGMFSTPKANVQQNNSMFRLAPANGATTNNTSNNNSEVTTFRGQRDVSNKSLNRFNLQIQFQDQKSFMNKQRRLKRNNEILNNTQPMLQISQSDIEINEISPKHMKTPSRVQQNRQGGGSLINKRRQNSQQKQIVSGNTNNSFQRLAVAGNINLNDSNFIHNSNIIINNISTPLAATTNSFNRPSSAKRGNQGLANYTPKGAQQQQLLSSANIVKYGNITSINDLTQLSPYSPMNKNYGAMISGVSGGQMFVGQDFGQKRFLRNINRKSGAFTSNRSKGNEL</sequence>
<proteinExistence type="predicted"/>
<reference evidence="3 4" key="1">
    <citation type="submission" date="2014-06" db="EMBL/GenBank/DDBJ databases">
        <authorList>
            <person name="Swart Estienne"/>
        </authorList>
    </citation>
    <scope>NUCLEOTIDE SEQUENCE [LARGE SCALE GENOMIC DNA]</scope>
    <source>
        <strain evidence="3 4">130c</strain>
    </source>
</reference>
<dbReference type="Proteomes" id="UP000039865">
    <property type="component" value="Unassembled WGS sequence"/>
</dbReference>
<evidence type="ECO:0000313" key="4">
    <source>
        <dbReference type="Proteomes" id="UP000039865"/>
    </source>
</evidence>
<evidence type="ECO:0000259" key="2">
    <source>
        <dbReference type="PROSITE" id="PS50969"/>
    </source>
</evidence>
<gene>
    <name evidence="3" type="primary">Contig3736.g3994</name>
    <name evidence="3" type="ORF">STYLEM_4861</name>
</gene>
<dbReference type="SUPFAM" id="SSF56784">
    <property type="entry name" value="HAD-like"/>
    <property type="match status" value="1"/>
</dbReference>
<dbReference type="AlphaFoldDB" id="A0A078A0Z1"/>
<dbReference type="CDD" id="cd07521">
    <property type="entry name" value="HAD_FCP1-like"/>
    <property type="match status" value="1"/>
</dbReference>
<dbReference type="Pfam" id="PF03031">
    <property type="entry name" value="NIF"/>
    <property type="match status" value="1"/>
</dbReference>
<feature type="compositionally biased region" description="Basic and acidic residues" evidence="1">
    <location>
        <begin position="372"/>
        <end position="381"/>
    </location>
</feature>
<feature type="compositionally biased region" description="Basic residues" evidence="1">
    <location>
        <begin position="304"/>
        <end position="314"/>
    </location>
</feature>
<feature type="compositionally biased region" description="Low complexity" evidence="1">
    <location>
        <begin position="403"/>
        <end position="417"/>
    </location>
</feature>
<feature type="region of interest" description="Disordered" evidence="1">
    <location>
        <begin position="700"/>
        <end position="734"/>
    </location>
</feature>
<dbReference type="InterPro" id="IPR011948">
    <property type="entry name" value="Dullard_phosphatase"/>
</dbReference>
<dbReference type="PROSITE" id="PS50969">
    <property type="entry name" value="FCP1"/>
    <property type="match status" value="1"/>
</dbReference>
<keyword evidence="4" id="KW-1185">Reference proteome</keyword>
<dbReference type="GO" id="GO:0016791">
    <property type="term" value="F:phosphatase activity"/>
    <property type="evidence" value="ECO:0007669"/>
    <property type="project" value="InterPro"/>
</dbReference>
<dbReference type="InterPro" id="IPR023214">
    <property type="entry name" value="HAD_sf"/>
</dbReference>
<feature type="compositionally biased region" description="Polar residues" evidence="1">
    <location>
        <begin position="427"/>
        <end position="476"/>
    </location>
</feature>
<dbReference type="InterPro" id="IPR004274">
    <property type="entry name" value="FCP1_dom"/>
</dbReference>
<dbReference type="NCBIfam" id="TIGR02251">
    <property type="entry name" value="HIF-SF_euk"/>
    <property type="match status" value="1"/>
</dbReference>
<dbReference type="EMBL" id="CCKQ01004709">
    <property type="protein sequence ID" value="CDW75866.1"/>
    <property type="molecule type" value="Genomic_DNA"/>
</dbReference>
<feature type="domain" description="FCP1 homology" evidence="2">
    <location>
        <begin position="75"/>
        <end position="235"/>
    </location>
</feature>
<evidence type="ECO:0000313" key="3">
    <source>
        <dbReference type="EMBL" id="CDW75866.1"/>
    </source>
</evidence>
<dbReference type="InParanoid" id="A0A078A0Z1"/>
<feature type="region of interest" description="Disordered" evidence="1">
    <location>
        <begin position="1"/>
        <end position="24"/>
    </location>
</feature>
<feature type="compositionally biased region" description="Polar residues" evidence="1">
    <location>
        <begin position="724"/>
        <end position="734"/>
    </location>
</feature>
<dbReference type="OrthoDB" id="277011at2759"/>
<protein>
    <submittedName>
        <fullName evidence="3">Nli interacting factor</fullName>
    </submittedName>
</protein>
<feature type="compositionally biased region" description="Polar residues" evidence="1">
    <location>
        <begin position="333"/>
        <end position="344"/>
    </location>
</feature>
<feature type="region of interest" description="Disordered" evidence="1">
    <location>
        <begin position="302"/>
        <end position="478"/>
    </location>
</feature>
<dbReference type="FunFam" id="3.40.50.1000:FF:000093">
    <property type="entry name" value="NLI interacting factor-like phosphatase family protein"/>
    <property type="match status" value="1"/>
</dbReference>
<dbReference type="Gene3D" id="3.40.50.1000">
    <property type="entry name" value="HAD superfamily/HAD-like"/>
    <property type="match status" value="1"/>
</dbReference>
<accession>A0A078A0Z1</accession>
<organism evidence="3 4">
    <name type="scientific">Stylonychia lemnae</name>
    <name type="common">Ciliate</name>
    <dbReference type="NCBI Taxonomy" id="5949"/>
    <lineage>
        <taxon>Eukaryota</taxon>
        <taxon>Sar</taxon>
        <taxon>Alveolata</taxon>
        <taxon>Ciliophora</taxon>
        <taxon>Intramacronucleata</taxon>
        <taxon>Spirotrichea</taxon>
        <taxon>Stichotrichia</taxon>
        <taxon>Sporadotrichida</taxon>
        <taxon>Oxytrichidae</taxon>
        <taxon>Stylonychinae</taxon>
        <taxon>Stylonychia</taxon>
    </lineage>
</organism>
<dbReference type="InterPro" id="IPR036412">
    <property type="entry name" value="HAD-like_sf"/>
</dbReference>
<dbReference type="InterPro" id="IPR050365">
    <property type="entry name" value="TIM50"/>
</dbReference>
<evidence type="ECO:0000256" key="1">
    <source>
        <dbReference type="SAM" id="MobiDB-lite"/>
    </source>
</evidence>
<dbReference type="PANTHER" id="PTHR12210">
    <property type="entry name" value="DULLARD PROTEIN PHOSPHATASE"/>
    <property type="match status" value="1"/>
</dbReference>
<dbReference type="SMART" id="SM00577">
    <property type="entry name" value="CPDc"/>
    <property type="match status" value="1"/>
</dbReference>